<organism evidence="2">
    <name type="scientific">Boseongicola sp. SB0664_bin_43</name>
    <dbReference type="NCBI Taxonomy" id="2604844"/>
    <lineage>
        <taxon>Bacteria</taxon>
        <taxon>Pseudomonadati</taxon>
        <taxon>Pseudomonadota</taxon>
        <taxon>Alphaproteobacteria</taxon>
        <taxon>Rhodobacterales</taxon>
        <taxon>Paracoccaceae</taxon>
        <taxon>Boseongicola</taxon>
    </lineage>
</organism>
<comment type="caution">
    <text evidence="2">The sequence shown here is derived from an EMBL/GenBank/DDBJ whole genome shotgun (WGS) entry which is preliminary data.</text>
</comment>
<name>A0A6B0Y1B6_9RHOB</name>
<dbReference type="AlphaFoldDB" id="A0A6B0Y1B6"/>
<gene>
    <name evidence="2" type="ORF">F4Y60_10645</name>
</gene>
<protein>
    <recommendedName>
        <fullName evidence="1">DUF6429 domain-containing protein</fullName>
    </recommendedName>
</protein>
<accession>A0A6B0Y1B6</accession>
<proteinExistence type="predicted"/>
<dbReference type="EMBL" id="VXRY01000432">
    <property type="protein sequence ID" value="MXY34521.1"/>
    <property type="molecule type" value="Genomic_DNA"/>
</dbReference>
<dbReference type="InterPro" id="IPR045489">
    <property type="entry name" value="DUF6429"/>
</dbReference>
<evidence type="ECO:0000313" key="2">
    <source>
        <dbReference type="EMBL" id="MXY34521.1"/>
    </source>
</evidence>
<reference evidence="2" key="1">
    <citation type="submission" date="2019-09" db="EMBL/GenBank/DDBJ databases">
        <title>Characterisation of the sponge microbiome using genome-centric metagenomics.</title>
        <authorList>
            <person name="Engelberts J.P."/>
            <person name="Robbins S.J."/>
            <person name="De Goeij J.M."/>
            <person name="Aranda M."/>
            <person name="Bell S.C."/>
            <person name="Webster N.S."/>
        </authorList>
    </citation>
    <scope>NUCLEOTIDE SEQUENCE</scope>
    <source>
        <strain evidence="2">SB0664_bin_43</strain>
    </source>
</reference>
<sequence>MSDDLKSDRIDETVLALLYLNICEHSRFGGARAWKTLNWKAMDRLHDRDLISDPVSKAKSVWLTDEGLARAEAACQRLFRDDA</sequence>
<dbReference type="Pfam" id="PF20008">
    <property type="entry name" value="DUF6429"/>
    <property type="match status" value="1"/>
</dbReference>
<evidence type="ECO:0000259" key="1">
    <source>
        <dbReference type="Pfam" id="PF20008"/>
    </source>
</evidence>
<feature type="domain" description="DUF6429" evidence="1">
    <location>
        <begin position="7"/>
        <end position="80"/>
    </location>
</feature>